<dbReference type="STRING" id="1276538.A0A1X7RWE3"/>
<evidence type="ECO:0000313" key="2">
    <source>
        <dbReference type="Proteomes" id="UP000215127"/>
    </source>
</evidence>
<reference evidence="1 2" key="1">
    <citation type="submission" date="2016-06" db="EMBL/GenBank/DDBJ databases">
        <authorList>
            <person name="Kjaerup R.B."/>
            <person name="Dalgaard T.S."/>
            <person name="Juul-Madsen H.R."/>
        </authorList>
    </citation>
    <scope>NUCLEOTIDE SEQUENCE [LARGE SCALE GENOMIC DNA]</scope>
</reference>
<organism evidence="1 2">
    <name type="scientific">Zymoseptoria tritici (strain ST99CH_3D7)</name>
    <dbReference type="NCBI Taxonomy" id="1276538"/>
    <lineage>
        <taxon>Eukaryota</taxon>
        <taxon>Fungi</taxon>
        <taxon>Dikarya</taxon>
        <taxon>Ascomycota</taxon>
        <taxon>Pezizomycotina</taxon>
        <taxon>Dothideomycetes</taxon>
        <taxon>Dothideomycetidae</taxon>
        <taxon>Mycosphaerellales</taxon>
        <taxon>Mycosphaerellaceae</taxon>
        <taxon>Zymoseptoria</taxon>
    </lineage>
</organism>
<dbReference type="Gene3D" id="3.30.420.10">
    <property type="entry name" value="Ribonuclease H-like superfamily/Ribonuclease H"/>
    <property type="match status" value="1"/>
</dbReference>
<dbReference type="AlphaFoldDB" id="A0A1X7RWE3"/>
<sequence length="315" mass="36941">MHAAGYHKCKACQKSYLRAANVDKRKAFCATRLFLTLDYWKSVRFTDEVHFCVEARRAAMVIRNHEERECETCIQFNKRNTTSVFHCWAMVGWDFKSELVFYNVDDIDSDPAWDKEAVEQMANAELNEPEPVAVLETEAEEQRLLNDNGIATCKHHCKDKQACKHECCKGRSKRSKKGGNLTQQQYLYRIFKPHIEPVWRQHVADQLPFILEEDNDGSHGTRSTDNDVHRYKMSLQGFLWYANSPQSPDLSVIENVWRILKQRVKSREPTTKDELRCYIIEEWANITQDEINKLVLTMPQRIHDCFYNDGLHTSF</sequence>
<dbReference type="Proteomes" id="UP000215127">
    <property type="component" value="Chromosome 6"/>
</dbReference>
<gene>
    <name evidence="1" type="ORF">ZT3D7_G6906</name>
</gene>
<name>A0A1X7RWE3_ZYMT9</name>
<dbReference type="GO" id="GO:0003676">
    <property type="term" value="F:nucleic acid binding"/>
    <property type="evidence" value="ECO:0007669"/>
    <property type="project" value="InterPro"/>
</dbReference>
<evidence type="ECO:0000313" key="1">
    <source>
        <dbReference type="EMBL" id="SMQ51753.1"/>
    </source>
</evidence>
<keyword evidence="2" id="KW-1185">Reference proteome</keyword>
<evidence type="ECO:0008006" key="3">
    <source>
        <dbReference type="Google" id="ProtNLM"/>
    </source>
</evidence>
<proteinExistence type="predicted"/>
<protein>
    <recommendedName>
        <fullName evidence="3">Tc1-like transposase DDE domain-containing protein</fullName>
    </recommendedName>
</protein>
<dbReference type="EMBL" id="LT853697">
    <property type="protein sequence ID" value="SMQ51753.1"/>
    <property type="molecule type" value="Genomic_DNA"/>
</dbReference>
<dbReference type="InterPro" id="IPR036397">
    <property type="entry name" value="RNaseH_sf"/>
</dbReference>
<accession>A0A1X7RWE3</accession>